<name>A0A9D1Y262_9FIRM</name>
<dbReference type="PANTHER" id="PTHR30404">
    <property type="entry name" value="N-ACETYLMURAMOYL-L-ALANINE AMIDASE"/>
    <property type="match status" value="1"/>
</dbReference>
<feature type="region of interest" description="Disordered" evidence="2">
    <location>
        <begin position="1"/>
        <end position="27"/>
    </location>
</feature>
<evidence type="ECO:0000259" key="4">
    <source>
        <dbReference type="SMART" id="SM00646"/>
    </source>
</evidence>
<keyword evidence="1" id="KW-0378">Hydrolase</keyword>
<dbReference type="SUPFAM" id="SSF53187">
    <property type="entry name" value="Zn-dependent exopeptidases"/>
    <property type="match status" value="1"/>
</dbReference>
<keyword evidence="3" id="KW-0812">Transmembrane</keyword>
<reference evidence="5" key="1">
    <citation type="journal article" date="2021" name="PeerJ">
        <title>Extensive microbial diversity within the chicken gut microbiome revealed by metagenomics and culture.</title>
        <authorList>
            <person name="Gilroy R."/>
            <person name="Ravi A."/>
            <person name="Getino M."/>
            <person name="Pursley I."/>
            <person name="Horton D.L."/>
            <person name="Alikhan N.F."/>
            <person name="Baker D."/>
            <person name="Gharbi K."/>
            <person name="Hall N."/>
            <person name="Watson M."/>
            <person name="Adriaenssens E.M."/>
            <person name="Foster-Nyarko E."/>
            <person name="Jarju S."/>
            <person name="Secka A."/>
            <person name="Antonio M."/>
            <person name="Oren A."/>
            <person name="Chaudhuri R.R."/>
            <person name="La Ragione R."/>
            <person name="Hildebrand F."/>
            <person name="Pallen M.J."/>
        </authorList>
    </citation>
    <scope>NUCLEOTIDE SEQUENCE</scope>
    <source>
        <strain evidence="5">ChiHecec2B26-7398</strain>
    </source>
</reference>
<dbReference type="InterPro" id="IPR002508">
    <property type="entry name" value="MurNAc-LAA_cat"/>
</dbReference>
<dbReference type="InterPro" id="IPR050695">
    <property type="entry name" value="N-acetylmuramoyl_amidase_3"/>
</dbReference>
<dbReference type="GO" id="GO:0030288">
    <property type="term" value="C:outer membrane-bounded periplasmic space"/>
    <property type="evidence" value="ECO:0007669"/>
    <property type="project" value="TreeGrafter"/>
</dbReference>
<dbReference type="AlphaFoldDB" id="A0A9D1Y262"/>
<comment type="caution">
    <text evidence="5">The sequence shown here is derived from an EMBL/GenBank/DDBJ whole genome shotgun (WGS) entry which is preliminary data.</text>
</comment>
<protein>
    <submittedName>
        <fullName evidence="5">N-acetylmuramoyl-L-alanine amidase</fullName>
    </submittedName>
</protein>
<proteinExistence type="predicted"/>
<dbReference type="CDD" id="cd02696">
    <property type="entry name" value="MurNAc-LAA"/>
    <property type="match status" value="1"/>
</dbReference>
<evidence type="ECO:0000256" key="1">
    <source>
        <dbReference type="ARBA" id="ARBA00022801"/>
    </source>
</evidence>
<sequence>MAKGRVVYHKQPPAGAPRSISTTGARRRKRRHPWLRLLAAVLALGAAAGAVYGLWLLHPVHNDQLLAAFRPQAAEAAPAQDAAAPAEDPADAPAAPGQAAAVPPVEDGRIVVAVDPGHGGVNPNIGAEDLGSEANGLREVDITYATAQALADLLEADGRFAPLLTADGSAYVKPSARGAAAKAAGAQLLVSIHLNYDASAEASGFECYAAPPALATNADSVRFGELLVEAFGQLGLRIRGNTGVRYLYYDANDNKVILESTDTTPRSDPTFTVLSSCGCPAVLCEEGFISNAGDMALLAGDDGCRQAAERYYQCICAYFGLEPLP</sequence>
<dbReference type="Pfam" id="PF01520">
    <property type="entry name" value="Amidase_3"/>
    <property type="match status" value="1"/>
</dbReference>
<dbReference type="PANTHER" id="PTHR30404:SF0">
    <property type="entry name" value="N-ACETYLMURAMOYL-L-ALANINE AMIDASE AMIC"/>
    <property type="match status" value="1"/>
</dbReference>
<feature type="region of interest" description="Disordered" evidence="2">
    <location>
        <begin position="77"/>
        <end position="101"/>
    </location>
</feature>
<dbReference type="SMART" id="SM00646">
    <property type="entry name" value="Ami_3"/>
    <property type="match status" value="1"/>
</dbReference>
<accession>A0A9D1Y262</accession>
<reference evidence="5" key="2">
    <citation type="submission" date="2021-04" db="EMBL/GenBank/DDBJ databases">
        <authorList>
            <person name="Gilroy R."/>
        </authorList>
    </citation>
    <scope>NUCLEOTIDE SEQUENCE</scope>
    <source>
        <strain evidence="5">ChiHecec2B26-7398</strain>
    </source>
</reference>
<organism evidence="5 6">
    <name type="scientific">Candidatus Gemmiger excrementipullorum</name>
    <dbReference type="NCBI Taxonomy" id="2838610"/>
    <lineage>
        <taxon>Bacteria</taxon>
        <taxon>Bacillati</taxon>
        <taxon>Bacillota</taxon>
        <taxon>Clostridia</taxon>
        <taxon>Eubacteriales</taxon>
        <taxon>Gemmiger</taxon>
    </lineage>
</organism>
<gene>
    <name evidence="5" type="ORF">H9846_10250</name>
</gene>
<evidence type="ECO:0000313" key="6">
    <source>
        <dbReference type="Proteomes" id="UP000886751"/>
    </source>
</evidence>
<keyword evidence="3" id="KW-0472">Membrane</keyword>
<dbReference type="Proteomes" id="UP000886751">
    <property type="component" value="Unassembled WGS sequence"/>
</dbReference>
<evidence type="ECO:0000313" key="5">
    <source>
        <dbReference type="EMBL" id="HIX95818.1"/>
    </source>
</evidence>
<feature type="transmembrane region" description="Helical" evidence="3">
    <location>
        <begin position="34"/>
        <end position="57"/>
    </location>
</feature>
<dbReference type="GO" id="GO:0009253">
    <property type="term" value="P:peptidoglycan catabolic process"/>
    <property type="evidence" value="ECO:0007669"/>
    <property type="project" value="InterPro"/>
</dbReference>
<evidence type="ECO:0000256" key="2">
    <source>
        <dbReference type="SAM" id="MobiDB-lite"/>
    </source>
</evidence>
<evidence type="ECO:0000256" key="3">
    <source>
        <dbReference type="SAM" id="Phobius"/>
    </source>
</evidence>
<dbReference type="GO" id="GO:0008745">
    <property type="term" value="F:N-acetylmuramoyl-L-alanine amidase activity"/>
    <property type="evidence" value="ECO:0007669"/>
    <property type="project" value="InterPro"/>
</dbReference>
<keyword evidence="3" id="KW-1133">Transmembrane helix</keyword>
<feature type="domain" description="MurNAc-LAA" evidence="4">
    <location>
        <begin position="178"/>
        <end position="316"/>
    </location>
</feature>
<dbReference type="Gene3D" id="3.40.630.40">
    <property type="entry name" value="Zn-dependent exopeptidases"/>
    <property type="match status" value="1"/>
</dbReference>
<dbReference type="EMBL" id="DXEI01000154">
    <property type="protein sequence ID" value="HIX95818.1"/>
    <property type="molecule type" value="Genomic_DNA"/>
</dbReference>